<dbReference type="GO" id="GO:0005829">
    <property type="term" value="C:cytosol"/>
    <property type="evidence" value="ECO:0007669"/>
    <property type="project" value="TreeGrafter"/>
</dbReference>
<evidence type="ECO:0000259" key="4">
    <source>
        <dbReference type="PROSITE" id="PS50042"/>
    </source>
</evidence>
<dbReference type="InterPro" id="IPR012318">
    <property type="entry name" value="HTH_CRP"/>
</dbReference>
<protein>
    <submittedName>
        <fullName evidence="6">Transcriptional regulator</fullName>
    </submittedName>
</protein>
<keyword evidence="1" id="KW-0805">Transcription regulation</keyword>
<proteinExistence type="predicted"/>
<dbReference type="OrthoDB" id="9786503at2"/>
<dbReference type="SUPFAM" id="SSF46785">
    <property type="entry name" value="Winged helix' DNA-binding domain"/>
    <property type="match status" value="1"/>
</dbReference>
<evidence type="ECO:0000313" key="7">
    <source>
        <dbReference type="Proteomes" id="UP000199356"/>
    </source>
</evidence>
<dbReference type="STRING" id="441119.SAMN04488047_12025"/>
<dbReference type="Pfam" id="PF13545">
    <property type="entry name" value="HTH_Crp_2"/>
    <property type="match status" value="1"/>
</dbReference>
<dbReference type="InterPro" id="IPR036390">
    <property type="entry name" value="WH_DNA-bd_sf"/>
</dbReference>
<name>A0A1I5UGH2_9RHOB</name>
<gene>
    <name evidence="6" type="ORF">SAMN04488047_12025</name>
</gene>
<dbReference type="InterPro" id="IPR018488">
    <property type="entry name" value="cNMP-bd_CS"/>
</dbReference>
<sequence>MTRLTDTCVQALRRCQLFADLDEQPLSSLASYCRATDLPAGRLLFARGDPADGLRVMMQGLIRVWLNDADGNELTLALLGPGEALGEMALIDGGPRSASATALGPGRALYLDARDFARVLEREPAIARHLVELLAARLRASNDAMLDIAFLPLRTRLCRKLLDLAELHARPAPPGAVFRRIFSQTDLAQMLGVSREAVNRQLKAMRHDGDIRFEGRRLAISDLARLEAISELM</sequence>
<dbReference type="SMART" id="SM00419">
    <property type="entry name" value="HTH_CRP"/>
    <property type="match status" value="1"/>
</dbReference>
<dbReference type="SUPFAM" id="SSF51206">
    <property type="entry name" value="cAMP-binding domain-like"/>
    <property type="match status" value="1"/>
</dbReference>
<keyword evidence="7" id="KW-1185">Reference proteome</keyword>
<dbReference type="AlphaFoldDB" id="A0A1I5UGH2"/>
<evidence type="ECO:0000259" key="5">
    <source>
        <dbReference type="PROSITE" id="PS51063"/>
    </source>
</evidence>
<dbReference type="PROSITE" id="PS00889">
    <property type="entry name" value="CNMP_BINDING_2"/>
    <property type="match status" value="1"/>
</dbReference>
<feature type="domain" description="HTH crp-type" evidence="5">
    <location>
        <begin position="151"/>
        <end position="224"/>
    </location>
</feature>
<dbReference type="Proteomes" id="UP000199356">
    <property type="component" value="Unassembled WGS sequence"/>
</dbReference>
<reference evidence="6 7" key="1">
    <citation type="submission" date="2016-10" db="EMBL/GenBank/DDBJ databases">
        <authorList>
            <person name="de Groot N.N."/>
        </authorList>
    </citation>
    <scope>NUCLEOTIDE SEQUENCE [LARGE SCALE GENOMIC DNA]</scope>
    <source>
        <strain evidence="6 7">DSM 19547</strain>
    </source>
</reference>
<dbReference type="RefSeq" id="WP_093424667.1">
    <property type="nucleotide sequence ID" value="NZ_FOXA01000020.1"/>
</dbReference>
<accession>A0A1I5UGH2</accession>
<dbReference type="InterPro" id="IPR036388">
    <property type="entry name" value="WH-like_DNA-bd_sf"/>
</dbReference>
<dbReference type="GO" id="GO:0003677">
    <property type="term" value="F:DNA binding"/>
    <property type="evidence" value="ECO:0007669"/>
    <property type="project" value="UniProtKB-KW"/>
</dbReference>
<dbReference type="Pfam" id="PF00027">
    <property type="entry name" value="cNMP_binding"/>
    <property type="match status" value="1"/>
</dbReference>
<evidence type="ECO:0000256" key="1">
    <source>
        <dbReference type="ARBA" id="ARBA00023015"/>
    </source>
</evidence>
<evidence type="ECO:0000313" key="6">
    <source>
        <dbReference type="EMBL" id="SFP94299.1"/>
    </source>
</evidence>
<dbReference type="SMART" id="SM00100">
    <property type="entry name" value="cNMP"/>
    <property type="match status" value="1"/>
</dbReference>
<dbReference type="InterPro" id="IPR014710">
    <property type="entry name" value="RmlC-like_jellyroll"/>
</dbReference>
<dbReference type="PROSITE" id="PS51063">
    <property type="entry name" value="HTH_CRP_2"/>
    <property type="match status" value="1"/>
</dbReference>
<dbReference type="CDD" id="cd00038">
    <property type="entry name" value="CAP_ED"/>
    <property type="match status" value="1"/>
</dbReference>
<dbReference type="InterPro" id="IPR050397">
    <property type="entry name" value="Env_Response_Regulators"/>
</dbReference>
<dbReference type="Gene3D" id="1.10.10.10">
    <property type="entry name" value="Winged helix-like DNA-binding domain superfamily/Winged helix DNA-binding domain"/>
    <property type="match status" value="1"/>
</dbReference>
<evidence type="ECO:0000256" key="2">
    <source>
        <dbReference type="ARBA" id="ARBA00023125"/>
    </source>
</evidence>
<dbReference type="EMBL" id="FOXA01000020">
    <property type="protein sequence ID" value="SFP94299.1"/>
    <property type="molecule type" value="Genomic_DNA"/>
</dbReference>
<dbReference type="InterPro" id="IPR000595">
    <property type="entry name" value="cNMP-bd_dom"/>
</dbReference>
<dbReference type="InterPro" id="IPR018490">
    <property type="entry name" value="cNMP-bd_dom_sf"/>
</dbReference>
<keyword evidence="2" id="KW-0238">DNA-binding</keyword>
<dbReference type="GO" id="GO:0003700">
    <property type="term" value="F:DNA-binding transcription factor activity"/>
    <property type="evidence" value="ECO:0007669"/>
    <property type="project" value="TreeGrafter"/>
</dbReference>
<dbReference type="PROSITE" id="PS50042">
    <property type="entry name" value="CNMP_BINDING_3"/>
    <property type="match status" value="1"/>
</dbReference>
<dbReference type="PANTHER" id="PTHR24567:SF68">
    <property type="entry name" value="DNA-BINDING TRANSCRIPTIONAL DUAL REGULATOR CRP"/>
    <property type="match status" value="1"/>
</dbReference>
<organism evidence="6 7">
    <name type="scientific">Tranquillimonas alkanivorans</name>
    <dbReference type="NCBI Taxonomy" id="441119"/>
    <lineage>
        <taxon>Bacteria</taxon>
        <taxon>Pseudomonadati</taxon>
        <taxon>Pseudomonadota</taxon>
        <taxon>Alphaproteobacteria</taxon>
        <taxon>Rhodobacterales</taxon>
        <taxon>Roseobacteraceae</taxon>
        <taxon>Tranquillimonas</taxon>
    </lineage>
</organism>
<dbReference type="PANTHER" id="PTHR24567">
    <property type="entry name" value="CRP FAMILY TRANSCRIPTIONAL REGULATORY PROTEIN"/>
    <property type="match status" value="1"/>
</dbReference>
<feature type="domain" description="Cyclic nucleotide-binding" evidence="4">
    <location>
        <begin position="17"/>
        <end position="137"/>
    </location>
</feature>
<dbReference type="Gene3D" id="2.60.120.10">
    <property type="entry name" value="Jelly Rolls"/>
    <property type="match status" value="1"/>
</dbReference>
<evidence type="ECO:0000256" key="3">
    <source>
        <dbReference type="ARBA" id="ARBA00023163"/>
    </source>
</evidence>
<keyword evidence="3" id="KW-0804">Transcription</keyword>